<name>A0A2N5NA24_9BACL</name>
<evidence type="ECO:0000256" key="3">
    <source>
        <dbReference type="ARBA" id="ARBA00023125"/>
    </source>
</evidence>
<sequence>MIKKSYRPGMIESYPCRRRERSLPLNISQLETLLTISKTMSFRKAGELLNLTQPAVSAQIKSLEEEFKTVLVDRNQPVTLTDRGQVFLDHATRILDIVEELKQKLSDLNHTPQGHIVLGTTSSIAIQILPRVLSYFQNQFPLIKTTIHTMPSAQVLSSVENGSVDLGLTYLMEHHPHVRTATLYYDTFELVVSPSHPLASLKHASLDKLRDVPLIMLSPDTLGRRFVDRVFAEHGIVPNIVMELSSSEEVKRMAEINLGAAVVSKQSIASELRLGTLRMIKVSELEVSHPVGVVYKSGRYLNSAMQQFLSDLKGMPEAQFISSE</sequence>
<evidence type="ECO:0000313" key="7">
    <source>
        <dbReference type="Proteomes" id="UP000234789"/>
    </source>
</evidence>
<keyword evidence="2" id="KW-0805">Transcription regulation</keyword>
<proteinExistence type="inferred from homology"/>
<dbReference type="SUPFAM" id="SSF46785">
    <property type="entry name" value="Winged helix' DNA-binding domain"/>
    <property type="match status" value="1"/>
</dbReference>
<dbReference type="InterPro" id="IPR050950">
    <property type="entry name" value="HTH-type_LysR_regulators"/>
</dbReference>
<dbReference type="Proteomes" id="UP000234789">
    <property type="component" value="Unassembled WGS sequence"/>
</dbReference>
<dbReference type="CDD" id="cd05466">
    <property type="entry name" value="PBP2_LTTR_substrate"/>
    <property type="match status" value="1"/>
</dbReference>
<dbReference type="EMBL" id="NFEZ01000003">
    <property type="protein sequence ID" value="PLT47211.1"/>
    <property type="molecule type" value="Genomic_DNA"/>
</dbReference>
<keyword evidence="4" id="KW-0804">Transcription</keyword>
<evidence type="ECO:0000313" key="6">
    <source>
        <dbReference type="EMBL" id="PLT47211.1"/>
    </source>
</evidence>
<evidence type="ECO:0000256" key="4">
    <source>
        <dbReference type="ARBA" id="ARBA00023163"/>
    </source>
</evidence>
<feature type="domain" description="HTH lysR-type" evidence="5">
    <location>
        <begin position="25"/>
        <end position="81"/>
    </location>
</feature>
<dbReference type="InterPro" id="IPR036388">
    <property type="entry name" value="WH-like_DNA-bd_sf"/>
</dbReference>
<dbReference type="PRINTS" id="PR00039">
    <property type="entry name" value="HTHLYSR"/>
</dbReference>
<protein>
    <submittedName>
        <fullName evidence="6">LysR family transcriptional regulator YeiE</fullName>
    </submittedName>
</protein>
<dbReference type="GO" id="GO:0005829">
    <property type="term" value="C:cytosol"/>
    <property type="evidence" value="ECO:0007669"/>
    <property type="project" value="TreeGrafter"/>
</dbReference>
<dbReference type="SUPFAM" id="SSF53850">
    <property type="entry name" value="Periplasmic binding protein-like II"/>
    <property type="match status" value="1"/>
</dbReference>
<evidence type="ECO:0000256" key="1">
    <source>
        <dbReference type="ARBA" id="ARBA00009437"/>
    </source>
</evidence>
<evidence type="ECO:0000259" key="5">
    <source>
        <dbReference type="PROSITE" id="PS50931"/>
    </source>
</evidence>
<dbReference type="InterPro" id="IPR005119">
    <property type="entry name" value="LysR_subst-bd"/>
</dbReference>
<organism evidence="6 7">
    <name type="scientific">Paenibacillus pasadenensis</name>
    <dbReference type="NCBI Taxonomy" id="217090"/>
    <lineage>
        <taxon>Bacteria</taxon>
        <taxon>Bacillati</taxon>
        <taxon>Bacillota</taxon>
        <taxon>Bacilli</taxon>
        <taxon>Bacillales</taxon>
        <taxon>Paenibacillaceae</taxon>
        <taxon>Paenibacillus</taxon>
    </lineage>
</organism>
<dbReference type="InterPro" id="IPR000847">
    <property type="entry name" value="LysR_HTH_N"/>
</dbReference>
<dbReference type="PANTHER" id="PTHR30419">
    <property type="entry name" value="HTH-TYPE TRANSCRIPTIONAL REGULATOR YBHD"/>
    <property type="match status" value="1"/>
</dbReference>
<keyword evidence="7" id="KW-1185">Reference proteome</keyword>
<reference evidence="6 7" key="1">
    <citation type="submission" date="2017-05" db="EMBL/GenBank/DDBJ databases">
        <title>Functional genome analysis of Paenibacillus pasadenensis strain R16: insights on endophytic life style and antifungal activity.</title>
        <authorList>
            <person name="Passera A."/>
            <person name="Marcolungo L."/>
            <person name="Casati P."/>
            <person name="Brasca M."/>
            <person name="Quaglino F."/>
            <person name="Delledonne M."/>
        </authorList>
    </citation>
    <scope>NUCLEOTIDE SEQUENCE [LARGE SCALE GENOMIC DNA]</scope>
    <source>
        <strain evidence="6 7">R16</strain>
    </source>
</reference>
<keyword evidence="3" id="KW-0238">DNA-binding</keyword>
<dbReference type="GO" id="GO:0003677">
    <property type="term" value="F:DNA binding"/>
    <property type="evidence" value="ECO:0007669"/>
    <property type="project" value="UniProtKB-KW"/>
</dbReference>
<dbReference type="PROSITE" id="PS50931">
    <property type="entry name" value="HTH_LYSR"/>
    <property type="match status" value="1"/>
</dbReference>
<comment type="caution">
    <text evidence="6">The sequence shown here is derived from an EMBL/GenBank/DDBJ whole genome shotgun (WGS) entry which is preliminary data.</text>
</comment>
<accession>A0A2N5NA24</accession>
<dbReference type="Gene3D" id="1.10.10.10">
    <property type="entry name" value="Winged helix-like DNA-binding domain superfamily/Winged helix DNA-binding domain"/>
    <property type="match status" value="1"/>
</dbReference>
<evidence type="ECO:0000256" key="2">
    <source>
        <dbReference type="ARBA" id="ARBA00023015"/>
    </source>
</evidence>
<dbReference type="InterPro" id="IPR036390">
    <property type="entry name" value="WH_DNA-bd_sf"/>
</dbReference>
<dbReference type="Pfam" id="PF03466">
    <property type="entry name" value="LysR_substrate"/>
    <property type="match status" value="1"/>
</dbReference>
<dbReference type="GO" id="GO:0003700">
    <property type="term" value="F:DNA-binding transcription factor activity"/>
    <property type="evidence" value="ECO:0007669"/>
    <property type="project" value="InterPro"/>
</dbReference>
<dbReference type="Gene3D" id="3.40.190.290">
    <property type="match status" value="1"/>
</dbReference>
<gene>
    <name evidence="6" type="ORF">B8V81_1435</name>
</gene>
<dbReference type="AlphaFoldDB" id="A0A2N5NA24"/>
<comment type="similarity">
    <text evidence="1">Belongs to the LysR transcriptional regulatory family.</text>
</comment>
<dbReference type="Pfam" id="PF00126">
    <property type="entry name" value="HTH_1"/>
    <property type="match status" value="1"/>
</dbReference>